<feature type="compositionally biased region" description="Polar residues" evidence="1">
    <location>
        <begin position="19"/>
        <end position="39"/>
    </location>
</feature>
<reference evidence="2 3" key="1">
    <citation type="submission" date="2024-02" db="EMBL/GenBank/DDBJ databases">
        <authorList>
            <person name="Vignale AGUSTIN F."/>
            <person name="Sosa J E."/>
            <person name="Modenutti C."/>
        </authorList>
    </citation>
    <scope>NUCLEOTIDE SEQUENCE [LARGE SCALE GENOMIC DNA]</scope>
</reference>
<dbReference type="Proteomes" id="UP001642360">
    <property type="component" value="Unassembled WGS sequence"/>
</dbReference>
<evidence type="ECO:0000313" key="3">
    <source>
        <dbReference type="Proteomes" id="UP001642360"/>
    </source>
</evidence>
<gene>
    <name evidence="2" type="ORF">ILEXP_LOCUS11949</name>
</gene>
<accession>A0ABC8RNI1</accession>
<keyword evidence="3" id="KW-1185">Reference proteome</keyword>
<name>A0ABC8RNI1_9AQUA</name>
<sequence>MIGGNDNEDANHEVELTSINNENETNGASHSTTQSMDVSTDTPITKKTKKRKASTATKVIVDSLDDMTRVLGDCVATFGRKLDNISHRVGHGQDVSESRRKIFAKLEKIGWLDEDLLFKASYRIASNPVKVDLFFNLSDASKSSWFRIYIEHL</sequence>
<dbReference type="EMBL" id="CAUOFW020001372">
    <property type="protein sequence ID" value="CAK9144208.1"/>
    <property type="molecule type" value="Genomic_DNA"/>
</dbReference>
<protein>
    <submittedName>
        <fullName evidence="2">Uncharacterized protein</fullName>
    </submittedName>
</protein>
<dbReference type="AlphaFoldDB" id="A0ABC8RNI1"/>
<proteinExistence type="predicted"/>
<comment type="caution">
    <text evidence="2">The sequence shown here is derived from an EMBL/GenBank/DDBJ whole genome shotgun (WGS) entry which is preliminary data.</text>
</comment>
<evidence type="ECO:0000256" key="1">
    <source>
        <dbReference type="SAM" id="MobiDB-lite"/>
    </source>
</evidence>
<organism evidence="2 3">
    <name type="scientific">Ilex paraguariensis</name>
    <name type="common">yerba mate</name>
    <dbReference type="NCBI Taxonomy" id="185542"/>
    <lineage>
        <taxon>Eukaryota</taxon>
        <taxon>Viridiplantae</taxon>
        <taxon>Streptophyta</taxon>
        <taxon>Embryophyta</taxon>
        <taxon>Tracheophyta</taxon>
        <taxon>Spermatophyta</taxon>
        <taxon>Magnoliopsida</taxon>
        <taxon>eudicotyledons</taxon>
        <taxon>Gunneridae</taxon>
        <taxon>Pentapetalae</taxon>
        <taxon>asterids</taxon>
        <taxon>campanulids</taxon>
        <taxon>Aquifoliales</taxon>
        <taxon>Aquifoliaceae</taxon>
        <taxon>Ilex</taxon>
    </lineage>
</organism>
<evidence type="ECO:0000313" key="2">
    <source>
        <dbReference type="EMBL" id="CAK9144208.1"/>
    </source>
</evidence>
<feature type="region of interest" description="Disordered" evidence="1">
    <location>
        <begin position="19"/>
        <end position="51"/>
    </location>
</feature>